<comment type="caution">
    <text evidence="5">The sequence shown here is derived from an EMBL/GenBank/DDBJ whole genome shotgun (WGS) entry which is preliminary data.</text>
</comment>
<evidence type="ECO:0000313" key="6">
    <source>
        <dbReference type="Proteomes" id="UP000449547"/>
    </source>
</evidence>
<accession>A0A642UKS6</accession>
<evidence type="ECO:0000256" key="3">
    <source>
        <dbReference type="SAM" id="MobiDB-lite"/>
    </source>
</evidence>
<feature type="compositionally biased region" description="Acidic residues" evidence="3">
    <location>
        <begin position="175"/>
        <end position="194"/>
    </location>
</feature>
<dbReference type="InterPro" id="IPR036028">
    <property type="entry name" value="SH3-like_dom_sf"/>
</dbReference>
<dbReference type="GeneID" id="54783269"/>
<dbReference type="InterPro" id="IPR001452">
    <property type="entry name" value="SH3_domain"/>
</dbReference>
<dbReference type="VEuPathDB" id="FungiDB:DIURU_004618"/>
<dbReference type="AlphaFoldDB" id="A0A642UKS6"/>
<evidence type="ECO:0000256" key="2">
    <source>
        <dbReference type="PROSITE-ProRule" id="PRU00192"/>
    </source>
</evidence>
<feature type="domain" description="SH3" evidence="4">
    <location>
        <begin position="83"/>
        <end position="144"/>
    </location>
</feature>
<dbReference type="EMBL" id="SWFT01000139">
    <property type="protein sequence ID" value="KAA8898598.1"/>
    <property type="molecule type" value="Genomic_DNA"/>
</dbReference>
<reference evidence="5 6" key="1">
    <citation type="submission" date="2019-07" db="EMBL/GenBank/DDBJ databases">
        <title>Genome assembly of two rare yeast pathogens: Diutina rugosa and Trichomonascus ciferrii.</title>
        <authorList>
            <person name="Mixao V."/>
            <person name="Saus E."/>
            <person name="Hansen A."/>
            <person name="Lass-Flor C."/>
            <person name="Gabaldon T."/>
        </authorList>
    </citation>
    <scope>NUCLEOTIDE SEQUENCE [LARGE SCALE GENOMIC DNA]</scope>
    <source>
        <strain evidence="5 6">CBS 613</strain>
    </source>
</reference>
<feature type="compositionally biased region" description="Acidic residues" evidence="3">
    <location>
        <begin position="47"/>
        <end position="77"/>
    </location>
</feature>
<dbReference type="Gene3D" id="2.30.30.40">
    <property type="entry name" value="SH3 Domains"/>
    <property type="match status" value="1"/>
</dbReference>
<gene>
    <name evidence="5" type="ORF">DIURU_004618</name>
</gene>
<feature type="region of interest" description="Disordered" evidence="3">
    <location>
        <begin position="163"/>
        <end position="194"/>
    </location>
</feature>
<dbReference type="RefSeq" id="XP_034010582.1">
    <property type="nucleotide sequence ID" value="XM_034157511.1"/>
</dbReference>
<dbReference type="OrthoDB" id="19092at2759"/>
<proteinExistence type="predicted"/>
<dbReference type="OMA" id="ESHPFHI"/>
<dbReference type="SUPFAM" id="SSF50044">
    <property type="entry name" value="SH3-domain"/>
    <property type="match status" value="1"/>
</dbReference>
<keyword evidence="6" id="KW-1185">Reference proteome</keyword>
<dbReference type="Pfam" id="PF14604">
    <property type="entry name" value="SH3_9"/>
    <property type="match status" value="1"/>
</dbReference>
<sequence>MATTHKLRSVFPPGVSIRDFGYPDTHHFHAGDYRLWYDGDVVHGTDAADDDASDGDDDGVAGSDDAYEEAGSDDDGDTATSDEINRQAIALFSFTPENDNEMLLKEGQIIWISYRHGQGWLVAEDPESGETGLVPEEYVEICYDRQGIIEDIPRPFLPSILNGFESPPDAAVAQNDDDDDDEGEWVDTDFEDGDDDHLVEDVAKLRVK</sequence>
<name>A0A642UKS6_DIURU</name>
<organism evidence="5 6">
    <name type="scientific">Diutina rugosa</name>
    <name type="common">Yeast</name>
    <name type="synonym">Candida rugosa</name>
    <dbReference type="NCBI Taxonomy" id="5481"/>
    <lineage>
        <taxon>Eukaryota</taxon>
        <taxon>Fungi</taxon>
        <taxon>Dikarya</taxon>
        <taxon>Ascomycota</taxon>
        <taxon>Saccharomycotina</taxon>
        <taxon>Pichiomycetes</taxon>
        <taxon>Debaryomycetaceae</taxon>
        <taxon>Diutina</taxon>
    </lineage>
</organism>
<dbReference type="SMART" id="SM00326">
    <property type="entry name" value="SH3"/>
    <property type="match status" value="1"/>
</dbReference>
<evidence type="ECO:0000256" key="1">
    <source>
        <dbReference type="ARBA" id="ARBA00022443"/>
    </source>
</evidence>
<evidence type="ECO:0000259" key="4">
    <source>
        <dbReference type="PROSITE" id="PS50002"/>
    </source>
</evidence>
<dbReference type="PROSITE" id="PS50002">
    <property type="entry name" value="SH3"/>
    <property type="match status" value="1"/>
</dbReference>
<protein>
    <recommendedName>
        <fullName evidence="4">SH3 domain-containing protein</fullName>
    </recommendedName>
</protein>
<dbReference type="Proteomes" id="UP000449547">
    <property type="component" value="Unassembled WGS sequence"/>
</dbReference>
<evidence type="ECO:0000313" key="5">
    <source>
        <dbReference type="EMBL" id="KAA8898598.1"/>
    </source>
</evidence>
<dbReference type="FunFam" id="2.30.30.40:FF:000283">
    <property type="entry name" value="NAP1-binding protein 2"/>
    <property type="match status" value="1"/>
</dbReference>
<feature type="region of interest" description="Disordered" evidence="3">
    <location>
        <begin position="47"/>
        <end position="80"/>
    </location>
</feature>
<keyword evidence="1 2" id="KW-0728">SH3 domain</keyword>